<protein>
    <recommendedName>
        <fullName evidence="1">RNA polymerase sigma-70 region 4 domain-containing protein</fullName>
    </recommendedName>
</protein>
<dbReference type="AlphaFoldDB" id="A0A172ZAR9"/>
<dbReference type="GO" id="GO:0003700">
    <property type="term" value="F:DNA-binding transcription factor activity"/>
    <property type="evidence" value="ECO:0007669"/>
    <property type="project" value="InterPro"/>
</dbReference>
<dbReference type="OrthoDB" id="2471618at2"/>
<dbReference type="KEGG" id="pbv:AR543_00905"/>
<reference evidence="3" key="1">
    <citation type="submission" date="2015-10" db="EMBL/GenBank/DDBJ databases">
        <title>Genome of Paenibacillus bovis sp. nov.</title>
        <authorList>
            <person name="Wu Z."/>
            <person name="Gao C."/>
            <person name="Liu Z."/>
            <person name="Zheng H."/>
        </authorList>
    </citation>
    <scope>NUCLEOTIDE SEQUENCE [LARGE SCALE GENOMIC DNA]</scope>
    <source>
        <strain evidence="3">BD3526</strain>
    </source>
</reference>
<evidence type="ECO:0000313" key="3">
    <source>
        <dbReference type="Proteomes" id="UP000078148"/>
    </source>
</evidence>
<accession>A0A172ZAR9</accession>
<organism evidence="2 3">
    <name type="scientific">Paenibacillus bovis</name>
    <dbReference type="NCBI Taxonomy" id="1616788"/>
    <lineage>
        <taxon>Bacteria</taxon>
        <taxon>Bacillati</taxon>
        <taxon>Bacillota</taxon>
        <taxon>Bacilli</taxon>
        <taxon>Bacillales</taxon>
        <taxon>Paenibacillaceae</taxon>
        <taxon>Paenibacillus</taxon>
    </lineage>
</organism>
<evidence type="ECO:0000259" key="1">
    <source>
        <dbReference type="Pfam" id="PF04545"/>
    </source>
</evidence>
<dbReference type="InterPro" id="IPR013324">
    <property type="entry name" value="RNA_pol_sigma_r3/r4-like"/>
</dbReference>
<dbReference type="EMBL" id="CP013023">
    <property type="protein sequence ID" value="ANF94731.1"/>
    <property type="molecule type" value="Genomic_DNA"/>
</dbReference>
<sequence>MSVIVPLSEQYRQRLRQASWRMQYRAKTRLYHEHLDLNEQVSYFSASSDDMATVLLREWIDTLPSEQGRSIIAGLYLEGRSEQELAARLQISQQAVNRWKRKSLQHLSRTNNL</sequence>
<dbReference type="Pfam" id="PF04545">
    <property type="entry name" value="Sigma70_r4"/>
    <property type="match status" value="1"/>
</dbReference>
<name>A0A172ZAR9_9BACL</name>
<dbReference type="Gene3D" id="1.10.10.10">
    <property type="entry name" value="Winged helix-like DNA-binding domain superfamily/Winged helix DNA-binding domain"/>
    <property type="match status" value="1"/>
</dbReference>
<reference evidence="2 3" key="2">
    <citation type="journal article" date="2016" name="Int. J. Syst. Evol. Microbiol.">
        <title>Paenibacillus bovis sp. nov., isolated from raw yak (Bos grunniens) milk.</title>
        <authorList>
            <person name="Gao C."/>
            <person name="Han J."/>
            <person name="Liu Z."/>
            <person name="Xu X."/>
            <person name="Hang F."/>
            <person name="Wu Z."/>
        </authorList>
    </citation>
    <scope>NUCLEOTIDE SEQUENCE [LARGE SCALE GENOMIC DNA]</scope>
    <source>
        <strain evidence="2 3">BD3526</strain>
    </source>
</reference>
<dbReference type="InterPro" id="IPR007630">
    <property type="entry name" value="RNA_pol_sigma70_r4"/>
</dbReference>
<keyword evidence="3" id="KW-1185">Reference proteome</keyword>
<dbReference type="Proteomes" id="UP000078148">
    <property type="component" value="Chromosome"/>
</dbReference>
<dbReference type="SUPFAM" id="SSF88659">
    <property type="entry name" value="Sigma3 and sigma4 domains of RNA polymerase sigma factors"/>
    <property type="match status" value="1"/>
</dbReference>
<feature type="domain" description="RNA polymerase sigma-70 region 4" evidence="1">
    <location>
        <begin position="59"/>
        <end position="107"/>
    </location>
</feature>
<dbReference type="GO" id="GO:0006352">
    <property type="term" value="P:DNA-templated transcription initiation"/>
    <property type="evidence" value="ECO:0007669"/>
    <property type="project" value="InterPro"/>
</dbReference>
<dbReference type="RefSeq" id="WP_060530990.1">
    <property type="nucleotide sequence ID" value="NZ_CP013023.1"/>
</dbReference>
<evidence type="ECO:0000313" key="2">
    <source>
        <dbReference type="EMBL" id="ANF94731.1"/>
    </source>
</evidence>
<gene>
    <name evidence="2" type="ORF">AR543_00905</name>
</gene>
<dbReference type="InterPro" id="IPR036388">
    <property type="entry name" value="WH-like_DNA-bd_sf"/>
</dbReference>
<proteinExistence type="predicted"/>